<evidence type="ECO:0000313" key="10">
    <source>
        <dbReference type="EMBL" id="KAA8909621.1"/>
    </source>
</evidence>
<organism evidence="10 11">
    <name type="scientific">Trichomonascus ciferrii</name>
    <dbReference type="NCBI Taxonomy" id="44093"/>
    <lineage>
        <taxon>Eukaryota</taxon>
        <taxon>Fungi</taxon>
        <taxon>Dikarya</taxon>
        <taxon>Ascomycota</taxon>
        <taxon>Saccharomycotina</taxon>
        <taxon>Dipodascomycetes</taxon>
        <taxon>Dipodascales</taxon>
        <taxon>Trichomonascaceae</taxon>
        <taxon>Trichomonascus</taxon>
        <taxon>Trichomonascus ciferrii complex</taxon>
    </lineage>
</organism>
<evidence type="ECO:0000256" key="8">
    <source>
        <dbReference type="SAM" id="MobiDB-lite"/>
    </source>
</evidence>
<comment type="caution">
    <text evidence="10">The sequence shown here is derived from an EMBL/GenBank/DDBJ whole genome shotgun (WGS) entry which is preliminary data.</text>
</comment>
<protein>
    <recommendedName>
        <fullName evidence="3">Polynucleotide 5'-hydroxyl-kinase GRC3</fullName>
    </recommendedName>
    <alternativeName>
        <fullName evidence="2">Polynucleotide 5'-hydroxyl-kinase grc3</fullName>
    </alternativeName>
</protein>
<feature type="region of interest" description="Disordered" evidence="8">
    <location>
        <begin position="1"/>
        <end position="38"/>
    </location>
</feature>
<feature type="compositionally biased region" description="Basic residues" evidence="8">
    <location>
        <begin position="584"/>
        <end position="593"/>
    </location>
</feature>
<dbReference type="Proteomes" id="UP000761534">
    <property type="component" value="Unassembled WGS sequence"/>
</dbReference>
<keyword evidence="4" id="KW-0808">Transferase</keyword>
<dbReference type="InterPro" id="IPR032319">
    <property type="entry name" value="CLP1_P"/>
</dbReference>
<feature type="domain" description="Clp1 P-loop" evidence="9">
    <location>
        <begin position="240"/>
        <end position="426"/>
    </location>
</feature>
<dbReference type="PANTHER" id="PTHR12755:SF3">
    <property type="entry name" value="POLYNUCLEOTIDE 5'-HYDROXYL-KINASE NOL9"/>
    <property type="match status" value="1"/>
</dbReference>
<dbReference type="AlphaFoldDB" id="A0A642V797"/>
<evidence type="ECO:0000256" key="3">
    <source>
        <dbReference type="ARBA" id="ARBA00019824"/>
    </source>
</evidence>
<dbReference type="Pfam" id="PF16575">
    <property type="entry name" value="CLP1_P"/>
    <property type="match status" value="1"/>
</dbReference>
<evidence type="ECO:0000256" key="1">
    <source>
        <dbReference type="ARBA" id="ARBA00011003"/>
    </source>
</evidence>
<dbReference type="GO" id="GO:0000448">
    <property type="term" value="P:cleavage in ITS2 between 5.8S rRNA and LSU-rRNA of tricistronic rRNA transcript (SSU-rRNA, 5.8S rRNA, LSU-rRNA)"/>
    <property type="evidence" value="ECO:0007669"/>
    <property type="project" value="TreeGrafter"/>
</dbReference>
<sequence length="593" mass="65678">MKRKSAVSALERTNSSRKAQKSDSEPPGYEVNSEVEENEELSFMEGEEHFDFPATNGEEGENLIKISKFEPNDKNTVSLGSDVVYGMKKGETIVCRGQYKLSVLKGAIRLMGATIHAHPERYHIHALPSHSLPVIECIQVENLDLVEETVIPGTEHLFDEYRAIVRLEPVNCGIESVAEVAPVFKNLANLSAPMGTFELLTKGPETTRLFTPFKTWYDTAYKLLAAMDDSDKPPVMMVTGPKSSGKSTFSRFLNNFLNSKIDGVYYLELDPGQPEYCIPGTLSLSLTSFNFGLPYTHNPRDNKAVIKAHALGDLSPKDQPELYLSFANDLLRVYQTQLTIKPAPLIINTPGWARGLGLDLTVQIASDSQLSHVVYLGSHEGQDTMRQALSAVPSFFTPENALVQSWTSKYSSPDLRTLQTISYFHSLNFNKHLTEISPYSVSYVSSGVKGLHVQQDEGILPEDMDICFNGTIVHVVEVEENVHVETNESTDLPLLKSPQVALDPATSKCLGYAIVQSLDKENQQIRLLTPIDVSGLKKKTLILVRGRLQIPLWTLWNHKAAKTPSNAPYLSKSGTVGAGSTTQKVRRNIQRGN</sequence>
<gene>
    <name evidence="10" type="ORF">TRICI_004456</name>
</gene>
<evidence type="ECO:0000256" key="5">
    <source>
        <dbReference type="ARBA" id="ARBA00022741"/>
    </source>
</evidence>
<dbReference type="VEuPathDB" id="FungiDB:TRICI_004456"/>
<keyword evidence="6" id="KW-0418">Kinase</keyword>
<dbReference type="Gene3D" id="3.40.50.300">
    <property type="entry name" value="P-loop containing nucleotide triphosphate hydrolases"/>
    <property type="match status" value="1"/>
</dbReference>
<dbReference type="EMBL" id="SWFS01000336">
    <property type="protein sequence ID" value="KAA8909621.1"/>
    <property type="molecule type" value="Genomic_DNA"/>
</dbReference>
<evidence type="ECO:0000259" key="9">
    <source>
        <dbReference type="Pfam" id="PF16575"/>
    </source>
</evidence>
<keyword evidence="11" id="KW-1185">Reference proteome</keyword>
<evidence type="ECO:0000256" key="7">
    <source>
        <dbReference type="ARBA" id="ARBA00022840"/>
    </source>
</evidence>
<evidence type="ECO:0000256" key="2">
    <source>
        <dbReference type="ARBA" id="ARBA00018706"/>
    </source>
</evidence>
<reference evidence="10" key="1">
    <citation type="journal article" date="2019" name="G3 (Bethesda)">
        <title>Genome Assemblies of Two Rare Opportunistic Yeast Pathogens: Diutina rugosa (syn. Candida rugosa) and Trichomonascus ciferrii (syn. Candida ciferrii).</title>
        <authorList>
            <person name="Mixao V."/>
            <person name="Saus E."/>
            <person name="Hansen A.P."/>
            <person name="Lass-Florl C."/>
            <person name="Gabaldon T."/>
        </authorList>
    </citation>
    <scope>NUCLEOTIDE SEQUENCE</scope>
    <source>
        <strain evidence="10">CBS 4856</strain>
    </source>
</reference>
<dbReference type="InterPro" id="IPR027417">
    <property type="entry name" value="P-loop_NTPase"/>
</dbReference>
<comment type="similarity">
    <text evidence="1">Belongs to the Clp1 family. NOL9/GRC3 subfamily.</text>
</comment>
<dbReference type="PANTHER" id="PTHR12755">
    <property type="entry name" value="CLEAVAGE/POLYADENYLATION FACTOR IA SUBUNIT CLP1P"/>
    <property type="match status" value="1"/>
</dbReference>
<dbReference type="GO" id="GO:0005634">
    <property type="term" value="C:nucleus"/>
    <property type="evidence" value="ECO:0007669"/>
    <property type="project" value="TreeGrafter"/>
</dbReference>
<dbReference type="GO" id="GO:0051731">
    <property type="term" value="F:polynucleotide 5'-hydroxyl-kinase activity"/>
    <property type="evidence" value="ECO:0007669"/>
    <property type="project" value="InterPro"/>
</dbReference>
<evidence type="ECO:0000256" key="4">
    <source>
        <dbReference type="ARBA" id="ARBA00022679"/>
    </source>
</evidence>
<keyword evidence="7" id="KW-0067">ATP-binding</keyword>
<proteinExistence type="inferred from homology"/>
<dbReference type="GO" id="GO:0005524">
    <property type="term" value="F:ATP binding"/>
    <property type="evidence" value="ECO:0007669"/>
    <property type="project" value="UniProtKB-KW"/>
</dbReference>
<dbReference type="OrthoDB" id="4054781at2759"/>
<keyword evidence="5" id="KW-0547">Nucleotide-binding</keyword>
<dbReference type="InterPro" id="IPR045116">
    <property type="entry name" value="Clp1/Grc3"/>
</dbReference>
<accession>A0A642V797</accession>
<feature type="region of interest" description="Disordered" evidence="8">
    <location>
        <begin position="567"/>
        <end position="593"/>
    </location>
</feature>
<evidence type="ECO:0000256" key="6">
    <source>
        <dbReference type="ARBA" id="ARBA00022777"/>
    </source>
</evidence>
<feature type="compositionally biased region" description="Polar residues" evidence="8">
    <location>
        <begin position="567"/>
        <end position="583"/>
    </location>
</feature>
<dbReference type="SUPFAM" id="SSF52540">
    <property type="entry name" value="P-loop containing nucleoside triphosphate hydrolases"/>
    <property type="match status" value="1"/>
</dbReference>
<evidence type="ECO:0000313" key="11">
    <source>
        <dbReference type="Proteomes" id="UP000761534"/>
    </source>
</evidence>
<name>A0A642V797_9ASCO</name>